<evidence type="ECO:0000313" key="2">
    <source>
        <dbReference type="EMBL" id="QIN79521.1"/>
    </source>
</evidence>
<organism evidence="2 3">
    <name type="scientific">Rubrobacter marinus</name>
    <dbReference type="NCBI Taxonomy" id="2653852"/>
    <lineage>
        <taxon>Bacteria</taxon>
        <taxon>Bacillati</taxon>
        <taxon>Actinomycetota</taxon>
        <taxon>Rubrobacteria</taxon>
        <taxon>Rubrobacterales</taxon>
        <taxon>Rubrobacteraceae</taxon>
        <taxon>Rubrobacter</taxon>
    </lineage>
</organism>
<dbReference type="KEGG" id="rmar:GBA65_14445"/>
<proteinExistence type="predicted"/>
<sequence length="170" mass="18428">MRSALFWLAGASLAFFATAGAFLVLANFGTAPKASDPIPRSEPSGGTPRGPELALSFSEEGLGGLERSRNQTLTLYLENRGEEELRSVELELAVSSEDTAYPRVRRYDETVTRLAPGEVEAIDLTVDLSRPRRWGRRGPRRGGRRRPGDPGGPGLRARRAPVVETAVVSP</sequence>
<name>A0A6G8PZ76_9ACTN</name>
<dbReference type="AlphaFoldDB" id="A0A6G8PZ76"/>
<protein>
    <submittedName>
        <fullName evidence="2">Uncharacterized protein</fullName>
    </submittedName>
</protein>
<gene>
    <name evidence="2" type="ORF">GBA65_14445</name>
</gene>
<dbReference type="RefSeq" id="WP_166397187.1">
    <property type="nucleotide sequence ID" value="NZ_CP045121.1"/>
</dbReference>
<evidence type="ECO:0000256" key="1">
    <source>
        <dbReference type="SAM" id="MobiDB-lite"/>
    </source>
</evidence>
<feature type="region of interest" description="Disordered" evidence="1">
    <location>
        <begin position="130"/>
        <end position="170"/>
    </location>
</feature>
<keyword evidence="3" id="KW-1185">Reference proteome</keyword>
<dbReference type="Proteomes" id="UP000502706">
    <property type="component" value="Chromosome"/>
</dbReference>
<reference evidence="2 3" key="1">
    <citation type="submission" date="2019-10" db="EMBL/GenBank/DDBJ databases">
        <title>Rubrobacter sp nov SCSIO 52915 isolated from a deep-sea sediment in the South China Sea.</title>
        <authorList>
            <person name="Chen R.W."/>
        </authorList>
    </citation>
    <scope>NUCLEOTIDE SEQUENCE [LARGE SCALE GENOMIC DNA]</scope>
    <source>
        <strain evidence="2 3">SCSIO 52915</strain>
    </source>
</reference>
<feature type="compositionally biased region" description="Basic residues" evidence="1">
    <location>
        <begin position="131"/>
        <end position="145"/>
    </location>
</feature>
<evidence type="ECO:0000313" key="3">
    <source>
        <dbReference type="Proteomes" id="UP000502706"/>
    </source>
</evidence>
<dbReference type="EMBL" id="CP045121">
    <property type="protein sequence ID" value="QIN79521.1"/>
    <property type="molecule type" value="Genomic_DNA"/>
</dbReference>
<accession>A0A6G8PZ76</accession>